<protein>
    <submittedName>
        <fullName evidence="1">Uncharacterized protein</fullName>
    </submittedName>
</protein>
<evidence type="ECO:0000313" key="2">
    <source>
        <dbReference type="Proteomes" id="UP000314294"/>
    </source>
</evidence>
<dbReference type="EMBL" id="SRLO01000080">
    <property type="protein sequence ID" value="TNN77731.1"/>
    <property type="molecule type" value="Genomic_DNA"/>
</dbReference>
<sequence length="139" mass="15160">MAGRDLELALVSNTFPSFGSDSLTSASPPVTTVLALMLPLERDKVEVQAEGDSGGESLGGGRKALTSSLTPYSFSTFFLSCLKHSSMRSWKGRRNVCWHVQYLPCDEVFEAQQFVSVLWVLLVVLVEANPNDATSDFNP</sequence>
<reference evidence="1 2" key="1">
    <citation type="submission" date="2019-03" db="EMBL/GenBank/DDBJ databases">
        <title>First draft genome of Liparis tanakae, snailfish: a comprehensive survey of snailfish specific genes.</title>
        <authorList>
            <person name="Kim W."/>
            <person name="Song I."/>
            <person name="Jeong J.-H."/>
            <person name="Kim D."/>
            <person name="Kim S."/>
            <person name="Ryu S."/>
            <person name="Song J.Y."/>
            <person name="Lee S.K."/>
        </authorList>
    </citation>
    <scope>NUCLEOTIDE SEQUENCE [LARGE SCALE GENOMIC DNA]</scope>
    <source>
        <tissue evidence="1">Muscle</tissue>
    </source>
</reference>
<keyword evidence="2" id="KW-1185">Reference proteome</keyword>
<name>A0A4Z2IJ02_9TELE</name>
<comment type="caution">
    <text evidence="1">The sequence shown here is derived from an EMBL/GenBank/DDBJ whole genome shotgun (WGS) entry which is preliminary data.</text>
</comment>
<gene>
    <name evidence="1" type="ORF">EYF80_012029</name>
</gene>
<dbReference type="AlphaFoldDB" id="A0A4Z2IJ02"/>
<dbReference type="Proteomes" id="UP000314294">
    <property type="component" value="Unassembled WGS sequence"/>
</dbReference>
<accession>A0A4Z2IJ02</accession>
<proteinExistence type="predicted"/>
<evidence type="ECO:0000313" key="1">
    <source>
        <dbReference type="EMBL" id="TNN77731.1"/>
    </source>
</evidence>
<organism evidence="1 2">
    <name type="scientific">Liparis tanakae</name>
    <name type="common">Tanaka's snailfish</name>
    <dbReference type="NCBI Taxonomy" id="230148"/>
    <lineage>
        <taxon>Eukaryota</taxon>
        <taxon>Metazoa</taxon>
        <taxon>Chordata</taxon>
        <taxon>Craniata</taxon>
        <taxon>Vertebrata</taxon>
        <taxon>Euteleostomi</taxon>
        <taxon>Actinopterygii</taxon>
        <taxon>Neopterygii</taxon>
        <taxon>Teleostei</taxon>
        <taxon>Neoteleostei</taxon>
        <taxon>Acanthomorphata</taxon>
        <taxon>Eupercaria</taxon>
        <taxon>Perciformes</taxon>
        <taxon>Cottioidei</taxon>
        <taxon>Cottales</taxon>
        <taxon>Liparidae</taxon>
        <taxon>Liparis</taxon>
    </lineage>
</organism>